<evidence type="ECO:0000313" key="1">
    <source>
        <dbReference type="EMBL" id="SUZ61351.1"/>
    </source>
</evidence>
<organism evidence="1">
    <name type="scientific">marine metagenome</name>
    <dbReference type="NCBI Taxonomy" id="408172"/>
    <lineage>
        <taxon>unclassified sequences</taxon>
        <taxon>metagenomes</taxon>
        <taxon>ecological metagenomes</taxon>
    </lineage>
</organism>
<protein>
    <submittedName>
        <fullName evidence="1">Uncharacterized protein</fullName>
    </submittedName>
</protein>
<accession>A0A381P365</accession>
<gene>
    <name evidence="1" type="ORF">METZ01_LOCUS14205</name>
</gene>
<proteinExistence type="predicted"/>
<sequence>MVTLLVLVAGACAAPESDGATVPTATLAPTTTIVGFDEVRDRFVADAGADGVLEDLAVADLGCVAQALLEASGPEVVLSISTQGPKPHQAEMTVEALVACGVVVDVFRTGLAYSMANDPGAPTVDPDCVLEGVTADHLAPILVTQFSRPGGVTVDGSAMNALLVDTPLMANLIRCSLEGAGLLTPFCDGYLDVVDDVLRLVMGQGGLEGDSEDPVAYASLFDVTEGVFAWLATNVPDDLRGAAVLVHDAVIVTAEAFADAVAGMEGDGPEARDTALLAAISRIGAGLENMNAVDLPAATNRLRVHVADQCGQESTIVFDLFGGFGAGFTHEG</sequence>
<reference evidence="1" key="1">
    <citation type="submission" date="2018-05" db="EMBL/GenBank/DDBJ databases">
        <authorList>
            <person name="Lanie J.A."/>
            <person name="Ng W.-L."/>
            <person name="Kazmierczak K.M."/>
            <person name="Andrzejewski T.M."/>
            <person name="Davidsen T.M."/>
            <person name="Wayne K.J."/>
            <person name="Tettelin H."/>
            <person name="Glass J.I."/>
            <person name="Rusch D."/>
            <person name="Podicherti R."/>
            <person name="Tsui H.-C.T."/>
            <person name="Winkler M.E."/>
        </authorList>
    </citation>
    <scope>NUCLEOTIDE SEQUENCE</scope>
</reference>
<name>A0A381P365_9ZZZZ</name>
<dbReference type="AlphaFoldDB" id="A0A381P365"/>
<dbReference type="EMBL" id="UINC01000798">
    <property type="protein sequence ID" value="SUZ61351.1"/>
    <property type="molecule type" value="Genomic_DNA"/>
</dbReference>